<accession>A0A6C0H7V3</accession>
<organism evidence="2">
    <name type="scientific">viral metagenome</name>
    <dbReference type="NCBI Taxonomy" id="1070528"/>
    <lineage>
        <taxon>unclassified sequences</taxon>
        <taxon>metagenomes</taxon>
        <taxon>organismal metagenomes</taxon>
    </lineage>
</organism>
<dbReference type="PROSITE" id="PS50088">
    <property type="entry name" value="ANK_REPEAT"/>
    <property type="match status" value="1"/>
</dbReference>
<feature type="transmembrane region" description="Helical" evidence="1">
    <location>
        <begin position="283"/>
        <end position="304"/>
    </location>
</feature>
<keyword evidence="1" id="KW-0472">Membrane</keyword>
<evidence type="ECO:0000256" key="1">
    <source>
        <dbReference type="SAM" id="Phobius"/>
    </source>
</evidence>
<keyword evidence="1" id="KW-1133">Transmembrane helix</keyword>
<sequence length="359" mass="42905">MKNIKKCFKSYLEGKKYLDSDINKAYNYFQDCIYIINNIKDKVVENNLNDIINKTEIECDKYLKILLDKNNISNVINIDLFNIIETGNINELNNYKYGQINFRIYDHNGLSPLHYAIIYGDSNFIMKAFELGAKIDETTLSGYTLIEYACLEKDPNMIIFLLNYGANMKKHIEFRKSKNYINRSSEIDIILLKLYILEHEIPNNYSINYLEWIYSFINIDTILEIERSNDIKQILFNELIIKLDYILNNFKIECRQTYINIIKEELNYTLLQKIYCPKNKIEIILYNLIPFIDYIFNLNLFWLINLEIKYLYLKNKILLSNNTIKSNIQETLKNELIEKYIKTQIFSINFLNSFFNLKI</sequence>
<dbReference type="EMBL" id="MN739898">
    <property type="protein sequence ID" value="QHT76584.1"/>
    <property type="molecule type" value="Genomic_DNA"/>
</dbReference>
<name>A0A6C0H7V3_9ZZZZ</name>
<dbReference type="Pfam" id="PF12796">
    <property type="entry name" value="Ank_2"/>
    <property type="match status" value="1"/>
</dbReference>
<dbReference type="Gene3D" id="1.25.40.20">
    <property type="entry name" value="Ankyrin repeat-containing domain"/>
    <property type="match status" value="1"/>
</dbReference>
<dbReference type="InterPro" id="IPR036770">
    <property type="entry name" value="Ankyrin_rpt-contain_sf"/>
</dbReference>
<proteinExistence type="predicted"/>
<evidence type="ECO:0000313" key="2">
    <source>
        <dbReference type="EMBL" id="QHT76584.1"/>
    </source>
</evidence>
<dbReference type="SUPFAM" id="SSF48403">
    <property type="entry name" value="Ankyrin repeat"/>
    <property type="match status" value="1"/>
</dbReference>
<dbReference type="PROSITE" id="PS50297">
    <property type="entry name" value="ANK_REP_REGION"/>
    <property type="match status" value="1"/>
</dbReference>
<dbReference type="AlphaFoldDB" id="A0A6C0H7V3"/>
<protein>
    <submittedName>
        <fullName evidence="2">Uncharacterized protein</fullName>
    </submittedName>
</protein>
<dbReference type="InterPro" id="IPR002110">
    <property type="entry name" value="Ankyrin_rpt"/>
</dbReference>
<keyword evidence="1" id="KW-0812">Transmembrane</keyword>
<reference evidence="2" key="1">
    <citation type="journal article" date="2020" name="Nature">
        <title>Giant virus diversity and host interactions through global metagenomics.</title>
        <authorList>
            <person name="Schulz F."/>
            <person name="Roux S."/>
            <person name="Paez-Espino D."/>
            <person name="Jungbluth S."/>
            <person name="Walsh D.A."/>
            <person name="Denef V.J."/>
            <person name="McMahon K.D."/>
            <person name="Konstantinidis K.T."/>
            <person name="Eloe-Fadrosh E.A."/>
            <person name="Kyrpides N.C."/>
            <person name="Woyke T."/>
        </authorList>
    </citation>
    <scope>NUCLEOTIDE SEQUENCE</scope>
    <source>
        <strain evidence="2">GVMAG-M-3300023179-82</strain>
    </source>
</reference>
<dbReference type="SMART" id="SM00248">
    <property type="entry name" value="ANK"/>
    <property type="match status" value="2"/>
</dbReference>